<dbReference type="SMART" id="SM00342">
    <property type="entry name" value="HTH_ARAC"/>
    <property type="match status" value="1"/>
</dbReference>
<protein>
    <submittedName>
        <fullName evidence="7">Two-component system response regulator YesN</fullName>
    </submittedName>
</protein>
<dbReference type="InterPro" id="IPR001789">
    <property type="entry name" value="Sig_transdc_resp-reg_receiver"/>
</dbReference>
<dbReference type="Proteomes" id="UP000323257">
    <property type="component" value="Unassembled WGS sequence"/>
</dbReference>
<keyword evidence="3" id="KW-0804">Transcription</keyword>
<dbReference type="InterPro" id="IPR041522">
    <property type="entry name" value="CdaR_GGDEF"/>
</dbReference>
<dbReference type="PROSITE" id="PS01124">
    <property type="entry name" value="HTH_ARAC_FAMILY_2"/>
    <property type="match status" value="1"/>
</dbReference>
<dbReference type="EMBL" id="VNHS01000001">
    <property type="protein sequence ID" value="TYP79771.1"/>
    <property type="molecule type" value="Genomic_DNA"/>
</dbReference>
<dbReference type="Gene3D" id="3.40.50.2300">
    <property type="match status" value="1"/>
</dbReference>
<dbReference type="InterPro" id="IPR011006">
    <property type="entry name" value="CheY-like_superfamily"/>
</dbReference>
<dbReference type="GO" id="GO:0003700">
    <property type="term" value="F:DNA-binding transcription factor activity"/>
    <property type="evidence" value="ECO:0007669"/>
    <property type="project" value="InterPro"/>
</dbReference>
<keyword evidence="8" id="KW-1185">Reference proteome</keyword>
<dbReference type="RefSeq" id="WP_148927793.1">
    <property type="nucleotide sequence ID" value="NZ_VNHS01000001.1"/>
</dbReference>
<dbReference type="OrthoDB" id="9794370at2"/>
<reference evidence="7 8" key="1">
    <citation type="submission" date="2019-07" db="EMBL/GenBank/DDBJ databases">
        <title>Genomic Encyclopedia of Type Strains, Phase III (KMG-III): the genomes of soil and plant-associated and newly described type strains.</title>
        <authorList>
            <person name="Whitman W."/>
        </authorList>
    </citation>
    <scope>NUCLEOTIDE SEQUENCE [LARGE SCALE GENOMIC DNA]</scope>
    <source>
        <strain evidence="7 8">BL24</strain>
    </source>
</reference>
<dbReference type="CDD" id="cd17536">
    <property type="entry name" value="REC_YesN-like"/>
    <property type="match status" value="1"/>
</dbReference>
<feature type="domain" description="HTH araC/xylS-type" evidence="5">
    <location>
        <begin position="436"/>
        <end position="534"/>
    </location>
</feature>
<dbReference type="InterPro" id="IPR018060">
    <property type="entry name" value="HTH_AraC"/>
</dbReference>
<dbReference type="PANTHER" id="PTHR43280">
    <property type="entry name" value="ARAC-FAMILY TRANSCRIPTIONAL REGULATOR"/>
    <property type="match status" value="1"/>
</dbReference>
<dbReference type="AlphaFoldDB" id="A0A5S5CMQ2"/>
<feature type="modified residue" description="4-aspartylphosphate" evidence="4">
    <location>
        <position position="55"/>
    </location>
</feature>
<dbReference type="PROSITE" id="PS00041">
    <property type="entry name" value="HTH_ARAC_FAMILY_1"/>
    <property type="match status" value="1"/>
</dbReference>
<name>A0A5S5CMQ2_9BACL</name>
<dbReference type="Gene3D" id="1.10.10.60">
    <property type="entry name" value="Homeodomain-like"/>
    <property type="match status" value="2"/>
</dbReference>
<dbReference type="Pfam" id="PF17853">
    <property type="entry name" value="GGDEF_2"/>
    <property type="match status" value="1"/>
</dbReference>
<evidence type="ECO:0000313" key="8">
    <source>
        <dbReference type="Proteomes" id="UP000323257"/>
    </source>
</evidence>
<dbReference type="SUPFAM" id="SSF52172">
    <property type="entry name" value="CheY-like"/>
    <property type="match status" value="1"/>
</dbReference>
<dbReference type="Pfam" id="PF12833">
    <property type="entry name" value="HTH_18"/>
    <property type="match status" value="1"/>
</dbReference>
<dbReference type="InterPro" id="IPR018062">
    <property type="entry name" value="HTH_AraC-typ_CS"/>
</dbReference>
<evidence type="ECO:0000259" key="6">
    <source>
        <dbReference type="PROSITE" id="PS50110"/>
    </source>
</evidence>
<keyword evidence="4" id="KW-0597">Phosphoprotein</keyword>
<dbReference type="InterPro" id="IPR020449">
    <property type="entry name" value="Tscrpt_reg_AraC-type_HTH"/>
</dbReference>
<dbReference type="Pfam" id="PF00072">
    <property type="entry name" value="Response_reg"/>
    <property type="match status" value="1"/>
</dbReference>
<evidence type="ECO:0000256" key="4">
    <source>
        <dbReference type="PROSITE-ProRule" id="PRU00169"/>
    </source>
</evidence>
<dbReference type="SUPFAM" id="SSF46689">
    <property type="entry name" value="Homeodomain-like"/>
    <property type="match status" value="2"/>
</dbReference>
<proteinExistence type="predicted"/>
<feature type="domain" description="Response regulatory" evidence="6">
    <location>
        <begin position="3"/>
        <end position="120"/>
    </location>
</feature>
<evidence type="ECO:0000313" key="7">
    <source>
        <dbReference type="EMBL" id="TYP79771.1"/>
    </source>
</evidence>
<gene>
    <name evidence="7" type="ORF">BCM02_101892</name>
</gene>
<evidence type="ECO:0000256" key="3">
    <source>
        <dbReference type="ARBA" id="ARBA00023163"/>
    </source>
</evidence>
<dbReference type="GO" id="GO:0000160">
    <property type="term" value="P:phosphorelay signal transduction system"/>
    <property type="evidence" value="ECO:0007669"/>
    <property type="project" value="InterPro"/>
</dbReference>
<dbReference type="PROSITE" id="PS50110">
    <property type="entry name" value="RESPONSE_REGULATORY"/>
    <property type="match status" value="1"/>
</dbReference>
<dbReference type="PANTHER" id="PTHR43280:SF28">
    <property type="entry name" value="HTH-TYPE TRANSCRIPTIONAL ACTIVATOR RHAS"/>
    <property type="match status" value="1"/>
</dbReference>
<evidence type="ECO:0000256" key="1">
    <source>
        <dbReference type="ARBA" id="ARBA00023015"/>
    </source>
</evidence>
<keyword evidence="2" id="KW-0238">DNA-binding</keyword>
<organism evidence="7 8">
    <name type="scientific">Paenibacillus methanolicus</name>
    <dbReference type="NCBI Taxonomy" id="582686"/>
    <lineage>
        <taxon>Bacteria</taxon>
        <taxon>Bacillati</taxon>
        <taxon>Bacillota</taxon>
        <taxon>Bacilli</taxon>
        <taxon>Bacillales</taxon>
        <taxon>Paenibacillaceae</taxon>
        <taxon>Paenibacillus</taxon>
    </lineage>
</organism>
<sequence>MPTILIVDDETIFRRGLRKMIESASDGWQIAGEAKDGYEALELVEQLKPDVVLTDIRMPRMDGIQLQQIVKERFPHMLVVVLSGYDEFSYLQQSLRHGARDYLMKPVEREELLETLSKLRGELAKSAAAPELLAAEPADARQIRQHVSEHLVSGLLRGDVHENELALLGRIGLTFGATCFACMVIKLDKDALDRERYGKADPSLFQLYIQQVVQELLNQRSNGFSFVLSDTEVVALVNLDCGAAAANPLMELAESVRRRTISLSNLTVTIGLGSAVEGIKAIPRSFREAKIALLHRLIVGGDRVISYAQTKESSQALASNLREWSWSSLETTVLEGKAEQAGQLAADMIAELCALARSPETIHQQICKLLLHYYEEAEKLVLTKAWLGDRTIQAVLLDVCAITSRAELIECCRSYLGHLADCIAGSRRQPESDPIEKAIRYVNLHYREQLTLTEVAEQVFLNPAYFSTLFKQRTGKSLVEYWTDLRVNEAKKRLAASSEKVTVIAESTGFGNVRHFNRVFKSATGATPNDYREQARSGAGSL</sequence>
<dbReference type="PRINTS" id="PR00032">
    <property type="entry name" value="HTHARAC"/>
</dbReference>
<accession>A0A5S5CMQ2</accession>
<dbReference type="SMART" id="SM00448">
    <property type="entry name" value="REC"/>
    <property type="match status" value="1"/>
</dbReference>
<dbReference type="InterPro" id="IPR009057">
    <property type="entry name" value="Homeodomain-like_sf"/>
</dbReference>
<evidence type="ECO:0000259" key="5">
    <source>
        <dbReference type="PROSITE" id="PS01124"/>
    </source>
</evidence>
<comment type="caution">
    <text evidence="7">The sequence shown here is derived from an EMBL/GenBank/DDBJ whole genome shotgun (WGS) entry which is preliminary data.</text>
</comment>
<evidence type="ECO:0000256" key="2">
    <source>
        <dbReference type="ARBA" id="ARBA00023125"/>
    </source>
</evidence>
<keyword evidence="1" id="KW-0805">Transcription regulation</keyword>
<dbReference type="GO" id="GO:0043565">
    <property type="term" value="F:sequence-specific DNA binding"/>
    <property type="evidence" value="ECO:0007669"/>
    <property type="project" value="InterPro"/>
</dbReference>